<keyword evidence="2" id="KW-1185">Reference proteome</keyword>
<name>A0ABQ9XUC8_9EUKA</name>
<organism evidence="1 2">
    <name type="scientific">Blattamonas nauphoetae</name>
    <dbReference type="NCBI Taxonomy" id="2049346"/>
    <lineage>
        <taxon>Eukaryota</taxon>
        <taxon>Metamonada</taxon>
        <taxon>Preaxostyla</taxon>
        <taxon>Oxymonadida</taxon>
        <taxon>Blattamonas</taxon>
    </lineage>
</organism>
<evidence type="ECO:0000313" key="2">
    <source>
        <dbReference type="Proteomes" id="UP001281761"/>
    </source>
</evidence>
<accession>A0ABQ9XUC8</accession>
<sequence length="202" mass="22671">MQPNLIISDCGFLFMHVASSFTSLMDQYSIADFSEMTGLPTDSVQATILDKAFRPLSPFITALWFRRFEIADDEKAEALPWLLAQMLITAPSHEPTLHFILSLPICHLFVGSLDLFTTDSIVPFFLDALREGVSEWRRGTDNVKARGAEILRLMGEEGLADKLEQTSFTTHKTSPFATSTEMTCILHKDLGLNYPRGERLPV</sequence>
<protein>
    <submittedName>
        <fullName evidence="1">Uncharacterized protein</fullName>
    </submittedName>
</protein>
<reference evidence="1 2" key="1">
    <citation type="journal article" date="2022" name="bioRxiv">
        <title>Genomics of Preaxostyla Flagellates Illuminates Evolutionary Transitions and the Path Towards Mitochondrial Loss.</title>
        <authorList>
            <person name="Novak L.V.F."/>
            <person name="Treitli S.C."/>
            <person name="Pyrih J."/>
            <person name="Halakuc P."/>
            <person name="Pipaliya S.V."/>
            <person name="Vacek V."/>
            <person name="Brzon O."/>
            <person name="Soukal P."/>
            <person name="Eme L."/>
            <person name="Dacks J.B."/>
            <person name="Karnkowska A."/>
            <person name="Elias M."/>
            <person name="Hampl V."/>
        </authorList>
    </citation>
    <scope>NUCLEOTIDE SEQUENCE [LARGE SCALE GENOMIC DNA]</scope>
    <source>
        <strain evidence="1">NAU3</strain>
        <tissue evidence="1">Gut</tissue>
    </source>
</reference>
<comment type="caution">
    <text evidence="1">The sequence shown here is derived from an EMBL/GenBank/DDBJ whole genome shotgun (WGS) entry which is preliminary data.</text>
</comment>
<dbReference type="Proteomes" id="UP001281761">
    <property type="component" value="Unassembled WGS sequence"/>
</dbReference>
<proteinExistence type="predicted"/>
<gene>
    <name evidence="1" type="ORF">BLNAU_10021</name>
</gene>
<dbReference type="EMBL" id="JARBJD010000071">
    <property type="protein sequence ID" value="KAK2955090.1"/>
    <property type="molecule type" value="Genomic_DNA"/>
</dbReference>
<evidence type="ECO:0000313" key="1">
    <source>
        <dbReference type="EMBL" id="KAK2955090.1"/>
    </source>
</evidence>